<dbReference type="InterPro" id="IPR011059">
    <property type="entry name" value="Metal-dep_hydrolase_composite"/>
</dbReference>
<dbReference type="InterPro" id="IPR013108">
    <property type="entry name" value="Amidohydro_3"/>
</dbReference>
<gene>
    <name evidence="4" type="ORF">PCOR1329_LOCUS47682</name>
</gene>
<protein>
    <recommendedName>
        <fullName evidence="3">Amidohydrolase 3 domain-containing protein</fullName>
    </recommendedName>
</protein>
<feature type="compositionally biased region" description="Low complexity" evidence="2">
    <location>
        <begin position="727"/>
        <end position="743"/>
    </location>
</feature>
<dbReference type="PANTHER" id="PTHR22642">
    <property type="entry name" value="IMIDAZOLONEPROPIONASE"/>
    <property type="match status" value="1"/>
</dbReference>
<accession>A0ABN9UEB4</accession>
<evidence type="ECO:0000259" key="3">
    <source>
        <dbReference type="Pfam" id="PF07969"/>
    </source>
</evidence>
<dbReference type="Gene3D" id="2.30.40.10">
    <property type="entry name" value="Urease, subunit C, domain 1"/>
    <property type="match status" value="1"/>
</dbReference>
<dbReference type="SUPFAM" id="SSF51556">
    <property type="entry name" value="Metallo-dependent hydrolases"/>
    <property type="match status" value="1"/>
</dbReference>
<dbReference type="InterPro" id="IPR033932">
    <property type="entry name" value="YtcJ-like"/>
</dbReference>
<dbReference type="Gene3D" id="3.30.70.580">
    <property type="entry name" value="Pseudouridine synthase I, catalytic domain, N-terminal subdomain"/>
    <property type="match status" value="1"/>
</dbReference>
<keyword evidence="1" id="KW-0413">Isomerase</keyword>
<dbReference type="SUPFAM" id="SSF55120">
    <property type="entry name" value="Pseudouridine synthase"/>
    <property type="match status" value="1"/>
</dbReference>
<organism evidence="4 5">
    <name type="scientific">Prorocentrum cordatum</name>
    <dbReference type="NCBI Taxonomy" id="2364126"/>
    <lineage>
        <taxon>Eukaryota</taxon>
        <taxon>Sar</taxon>
        <taxon>Alveolata</taxon>
        <taxon>Dinophyceae</taxon>
        <taxon>Prorocentrales</taxon>
        <taxon>Prorocentraceae</taxon>
        <taxon>Prorocentrum</taxon>
    </lineage>
</organism>
<dbReference type="CDD" id="cd01300">
    <property type="entry name" value="YtcJ_like"/>
    <property type="match status" value="1"/>
</dbReference>
<evidence type="ECO:0000256" key="1">
    <source>
        <dbReference type="ARBA" id="ARBA00023235"/>
    </source>
</evidence>
<evidence type="ECO:0000256" key="2">
    <source>
        <dbReference type="SAM" id="MobiDB-lite"/>
    </source>
</evidence>
<evidence type="ECO:0000313" key="4">
    <source>
        <dbReference type="EMBL" id="CAK0857604.1"/>
    </source>
</evidence>
<feature type="region of interest" description="Disordered" evidence="2">
    <location>
        <begin position="139"/>
        <end position="169"/>
    </location>
</feature>
<dbReference type="Pfam" id="PF07969">
    <property type="entry name" value="Amidohydro_3"/>
    <property type="match status" value="1"/>
</dbReference>
<dbReference type="SUPFAM" id="SSF51338">
    <property type="entry name" value="Composite domain of metallo-dependent hydrolases"/>
    <property type="match status" value="1"/>
</dbReference>
<proteinExistence type="predicted"/>
<name>A0ABN9UEB4_9DINO</name>
<keyword evidence="5" id="KW-1185">Reference proteome</keyword>
<dbReference type="PANTHER" id="PTHR22642:SF2">
    <property type="entry name" value="PROTEIN LONG AFTER FAR-RED 3"/>
    <property type="match status" value="1"/>
</dbReference>
<feature type="region of interest" description="Disordered" evidence="2">
    <location>
        <begin position="717"/>
        <end position="743"/>
    </location>
</feature>
<dbReference type="Gene3D" id="3.10.310.70">
    <property type="match status" value="1"/>
</dbReference>
<evidence type="ECO:0000313" key="5">
    <source>
        <dbReference type="Proteomes" id="UP001189429"/>
    </source>
</evidence>
<comment type="caution">
    <text evidence="4">The sequence shown here is derived from an EMBL/GenBank/DDBJ whole genome shotgun (WGS) entry which is preliminary data.</text>
</comment>
<dbReference type="InterPro" id="IPR020094">
    <property type="entry name" value="TruA/RsuA/RluB/E/F_N"/>
</dbReference>
<dbReference type="InterPro" id="IPR032466">
    <property type="entry name" value="Metal_Hydrolase"/>
</dbReference>
<reference evidence="4" key="1">
    <citation type="submission" date="2023-10" db="EMBL/GenBank/DDBJ databases">
        <authorList>
            <person name="Chen Y."/>
            <person name="Shah S."/>
            <person name="Dougan E. K."/>
            <person name="Thang M."/>
            <person name="Chan C."/>
        </authorList>
    </citation>
    <scope>NUCLEOTIDE SEQUENCE [LARGE SCALE GENOMIC DNA]</scope>
</reference>
<dbReference type="Proteomes" id="UP001189429">
    <property type="component" value="Unassembled WGS sequence"/>
</dbReference>
<dbReference type="Gene3D" id="3.20.20.140">
    <property type="entry name" value="Metal-dependent hydrolases"/>
    <property type="match status" value="1"/>
</dbReference>
<sequence>MAGRVGAALPIDEAFPGAAGDDRGEGGAARCRLRVAYDGTQYSGWMRLAGRPLAVAGLLDRALSLAVGCDVSVQGASRTDAGVHARGQAAHFDLPGEVASARPPDWQRRWEAAANRMLPGDIRVRALGEAPRPDFHATFSAARPAPGPAGVQRKPTPTEASRAVPRGGSRGRLCSPAALVEAGVPQAPLASALCVRGGRIEAVGSERLVGASECAAAAGAGRTVDLLGATVVPGLTDSHAHLNMEAARRTRADLRQARSAPEAARAAADFAARRPDLVNASGGWVLGFGWDQTAWPGGAFPTRAALDELFPDTPVFLEQLSGHAAWLNGRALAAMSAHIPASGDPPGGHVERDGHGRPTGVLTDRAKDAVERQLPQLPEAAARQVMDELLRDLAAHGLTGVHDMDSHGEDVDALLQRHSRGELSLRVYAARDSTTSSPTDPMVATDDGLLTVRTVKFFGDGAMGSWSAAMLQPYDDRNSTGTLVYEREAFKRNVSAWAARGYQVATHAIGDAANRQVLDVYEELLAGRPADEARWRVEHAQILAAEDLPRFARLGVIASMQPSHCASDLPYAVQRLGFQRASRSYAWSSLLRTGVPALPFGSDFPTAGSVPPLLGLHAAVTRETPGGVPAGGWFPEQRVTREQALRGYTTDAAYASLGRSLGALRPGFYADLTLFDRDVMTVDPPQLLRLTVWGTLVGGRAVHAAATAPPGLRRLAQEEGERRRAARAAAAGPAGTGPPSRARASARLSSWWWPKYVEEVNEDRHHAAAPAAGALLV</sequence>
<feature type="domain" description="Amidohydrolase 3" evidence="3">
    <location>
        <begin position="222"/>
        <end position="703"/>
    </location>
</feature>
<dbReference type="InterPro" id="IPR020103">
    <property type="entry name" value="PsdUridine_synth_cat_dom_sf"/>
</dbReference>
<dbReference type="EMBL" id="CAUYUJ010015745">
    <property type="protein sequence ID" value="CAK0857604.1"/>
    <property type="molecule type" value="Genomic_DNA"/>
</dbReference>